<accession>A0A3L6TG86</accession>
<dbReference type="Proteomes" id="UP000275267">
    <property type="component" value="Unassembled WGS sequence"/>
</dbReference>
<keyword evidence="2" id="KW-1185">Reference proteome</keyword>
<sequence>MSEGNSPRIPISFSITSLRQRSKERRSWSSASHLGTLENDHANRSSFSRWQGGGDSECSVSAQISGYLITERHLRFLLPSLPSDEHNASIDDLILTMSSWDS</sequence>
<name>A0A3L6TG86_PANMI</name>
<organism evidence="1 2">
    <name type="scientific">Panicum miliaceum</name>
    <name type="common">Proso millet</name>
    <name type="synonym">Broomcorn millet</name>
    <dbReference type="NCBI Taxonomy" id="4540"/>
    <lineage>
        <taxon>Eukaryota</taxon>
        <taxon>Viridiplantae</taxon>
        <taxon>Streptophyta</taxon>
        <taxon>Embryophyta</taxon>
        <taxon>Tracheophyta</taxon>
        <taxon>Spermatophyta</taxon>
        <taxon>Magnoliopsida</taxon>
        <taxon>Liliopsida</taxon>
        <taxon>Poales</taxon>
        <taxon>Poaceae</taxon>
        <taxon>PACMAD clade</taxon>
        <taxon>Panicoideae</taxon>
        <taxon>Panicodae</taxon>
        <taxon>Paniceae</taxon>
        <taxon>Panicinae</taxon>
        <taxon>Panicum</taxon>
        <taxon>Panicum sect. Panicum</taxon>
    </lineage>
</organism>
<evidence type="ECO:0000313" key="1">
    <source>
        <dbReference type="EMBL" id="RLN36333.1"/>
    </source>
</evidence>
<reference evidence="2" key="1">
    <citation type="journal article" date="2019" name="Nat. Commun.">
        <title>The genome of broomcorn millet.</title>
        <authorList>
            <person name="Zou C."/>
            <person name="Miki D."/>
            <person name="Li D."/>
            <person name="Tang Q."/>
            <person name="Xiao L."/>
            <person name="Rajput S."/>
            <person name="Deng P."/>
            <person name="Jia W."/>
            <person name="Huang R."/>
            <person name="Zhang M."/>
            <person name="Sun Y."/>
            <person name="Hu J."/>
            <person name="Fu X."/>
            <person name="Schnable P.S."/>
            <person name="Li F."/>
            <person name="Zhang H."/>
            <person name="Feng B."/>
            <person name="Zhu X."/>
            <person name="Liu R."/>
            <person name="Schnable J.C."/>
            <person name="Zhu J.-K."/>
            <person name="Zhang H."/>
        </authorList>
    </citation>
    <scope>NUCLEOTIDE SEQUENCE [LARGE SCALE GENOMIC DNA]</scope>
</reference>
<protein>
    <submittedName>
        <fullName evidence="1">Uncharacterized protein</fullName>
    </submittedName>
</protein>
<dbReference type="AlphaFoldDB" id="A0A3L6TG86"/>
<dbReference type="EMBL" id="PQIB02000002">
    <property type="protein sequence ID" value="RLN36333.1"/>
    <property type="molecule type" value="Genomic_DNA"/>
</dbReference>
<comment type="caution">
    <text evidence="1">The sequence shown here is derived from an EMBL/GenBank/DDBJ whole genome shotgun (WGS) entry which is preliminary data.</text>
</comment>
<proteinExistence type="predicted"/>
<gene>
    <name evidence="1" type="ORF">C2845_PM03G07880</name>
</gene>
<evidence type="ECO:0000313" key="2">
    <source>
        <dbReference type="Proteomes" id="UP000275267"/>
    </source>
</evidence>